<comment type="caution">
    <text evidence="3">The sequence shown here is derived from an EMBL/GenBank/DDBJ whole genome shotgun (WGS) entry which is preliminary data.</text>
</comment>
<feature type="compositionally biased region" description="Polar residues" evidence="1">
    <location>
        <begin position="386"/>
        <end position="395"/>
    </location>
</feature>
<evidence type="ECO:0000313" key="4">
    <source>
        <dbReference type="Proteomes" id="UP000694251"/>
    </source>
</evidence>
<dbReference type="OrthoDB" id="1112773at2759"/>
<gene>
    <name evidence="3" type="ORF">ISN44_As06g035270</name>
</gene>
<feature type="compositionally biased region" description="Basic residues" evidence="1">
    <location>
        <begin position="396"/>
        <end position="413"/>
    </location>
</feature>
<feature type="domain" description="DUF4283" evidence="2">
    <location>
        <begin position="39"/>
        <end position="120"/>
    </location>
</feature>
<organism evidence="3 4">
    <name type="scientific">Arabidopsis suecica</name>
    <name type="common">Swedish thale-cress</name>
    <name type="synonym">Cardaminopsis suecica</name>
    <dbReference type="NCBI Taxonomy" id="45249"/>
    <lineage>
        <taxon>Eukaryota</taxon>
        <taxon>Viridiplantae</taxon>
        <taxon>Streptophyta</taxon>
        <taxon>Embryophyta</taxon>
        <taxon>Tracheophyta</taxon>
        <taxon>Spermatophyta</taxon>
        <taxon>Magnoliopsida</taxon>
        <taxon>eudicotyledons</taxon>
        <taxon>Gunneridae</taxon>
        <taxon>Pentapetalae</taxon>
        <taxon>rosids</taxon>
        <taxon>malvids</taxon>
        <taxon>Brassicales</taxon>
        <taxon>Brassicaceae</taxon>
        <taxon>Camelineae</taxon>
        <taxon>Arabidopsis</taxon>
    </lineage>
</organism>
<name>A0A8T2CM57_ARASU</name>
<dbReference type="EMBL" id="JAEFBJ010000006">
    <property type="protein sequence ID" value="KAG7599342.1"/>
    <property type="molecule type" value="Genomic_DNA"/>
</dbReference>
<protein>
    <recommendedName>
        <fullName evidence="2">DUF4283 domain-containing protein</fullName>
    </recommendedName>
</protein>
<dbReference type="InterPro" id="IPR040256">
    <property type="entry name" value="At4g02000-like"/>
</dbReference>
<evidence type="ECO:0000259" key="2">
    <source>
        <dbReference type="Pfam" id="PF14111"/>
    </source>
</evidence>
<dbReference type="Proteomes" id="UP000694251">
    <property type="component" value="Chromosome 6"/>
</dbReference>
<dbReference type="PANTHER" id="PTHR31286">
    <property type="entry name" value="GLYCINE-RICH CELL WALL STRUCTURAL PROTEIN 1.8-LIKE"/>
    <property type="match status" value="1"/>
</dbReference>
<dbReference type="PANTHER" id="PTHR31286:SF148">
    <property type="entry name" value="DUF4283 DOMAIN-CONTAINING PROTEIN"/>
    <property type="match status" value="1"/>
</dbReference>
<evidence type="ECO:0000256" key="1">
    <source>
        <dbReference type="SAM" id="MobiDB-lite"/>
    </source>
</evidence>
<dbReference type="AlphaFoldDB" id="A0A8T2CM57"/>
<proteinExistence type="predicted"/>
<dbReference type="Pfam" id="PF14111">
    <property type="entry name" value="DUF4283"/>
    <property type="match status" value="1"/>
</dbReference>
<reference evidence="3 4" key="1">
    <citation type="submission" date="2020-12" db="EMBL/GenBank/DDBJ databases">
        <title>Concerted genomic and epigenomic changes stabilize Arabidopsis allopolyploids.</title>
        <authorList>
            <person name="Chen Z."/>
        </authorList>
    </citation>
    <scope>NUCLEOTIDE SEQUENCE [LARGE SCALE GENOMIC DNA]</scope>
    <source>
        <strain evidence="3">As9502</strain>
        <tissue evidence="3">Leaf</tissue>
    </source>
</reference>
<keyword evidence="4" id="KW-1185">Reference proteome</keyword>
<dbReference type="InterPro" id="IPR025558">
    <property type="entry name" value="DUF4283"/>
</dbReference>
<accession>A0A8T2CM57</accession>
<evidence type="ECO:0000313" key="3">
    <source>
        <dbReference type="EMBL" id="KAG7599342.1"/>
    </source>
</evidence>
<sequence>MGPPPPLISVLRSELDFVVKDGVARISIPKEVIADAFPLWKNFVVGHFMGDIPHVGTIHATVNRIWTILEKSSKIDVQGINKTSVLFRIVNSRIRERVLKRKYWHISDIPLVISEWNPEASQSSPDLSAMPMWVDLRGVPGYLFSHQGLELLSSTVGTFVKLHPNTERCVRLDVARVLVEVNLQTTLTEKISFTNENGDEILVPVSYPWLPPKCKLCSHWGHKEKDCSTAAKVQILSKHDAGSKKIQGDVEIDSNTVKELAQSLLQDLALTPTLQLPLTVTGENVDSSMENHDVPEENQWTLVKSNNRKSPSACKGGTKCLIESLELPQEGKGTATLSTVNGVDGGKEDGEIIETEDGNAVNLIHENIESGETQESESALADHTSNRVNKANTGRSRSKARGPPKPIKQHYRK</sequence>
<feature type="region of interest" description="Disordered" evidence="1">
    <location>
        <begin position="370"/>
        <end position="413"/>
    </location>
</feature>